<dbReference type="Pfam" id="PF09684">
    <property type="entry name" value="Tail_P2_I"/>
    <property type="match status" value="1"/>
</dbReference>
<evidence type="ECO:0000313" key="1">
    <source>
        <dbReference type="EMBL" id="MBW4434466.1"/>
    </source>
</evidence>
<reference evidence="1" key="1">
    <citation type="submission" date="2021-05" db="EMBL/GenBank/DDBJ databases">
        <authorList>
            <person name="Pietrasiak N."/>
            <person name="Ward R."/>
            <person name="Stajich J.E."/>
            <person name="Kurbessoian T."/>
        </authorList>
    </citation>
    <scope>NUCLEOTIDE SEQUENCE</scope>
    <source>
        <strain evidence="1">HA4357-MV3</strain>
    </source>
</reference>
<reference evidence="1" key="2">
    <citation type="journal article" date="2022" name="Microbiol. Resour. Announc.">
        <title>Metagenome Sequencing to Explore Phylogenomics of Terrestrial Cyanobacteria.</title>
        <authorList>
            <person name="Ward R.D."/>
            <person name="Stajich J.E."/>
            <person name="Johansen J.R."/>
            <person name="Huntemann M."/>
            <person name="Clum A."/>
            <person name="Foster B."/>
            <person name="Foster B."/>
            <person name="Roux S."/>
            <person name="Palaniappan K."/>
            <person name="Varghese N."/>
            <person name="Mukherjee S."/>
            <person name="Reddy T.B.K."/>
            <person name="Daum C."/>
            <person name="Copeland A."/>
            <person name="Chen I.A."/>
            <person name="Ivanova N.N."/>
            <person name="Kyrpides N.C."/>
            <person name="Shapiro N."/>
            <person name="Eloe-Fadrosh E.A."/>
            <person name="Pietrasiak N."/>
        </authorList>
    </citation>
    <scope>NUCLEOTIDE SEQUENCE</scope>
    <source>
        <strain evidence="1">HA4357-MV3</strain>
    </source>
</reference>
<dbReference type="EMBL" id="JAHHHW010000131">
    <property type="protein sequence ID" value="MBW4434466.1"/>
    <property type="molecule type" value="Genomic_DNA"/>
</dbReference>
<proteinExistence type="predicted"/>
<dbReference type="InterPro" id="IPR011748">
    <property type="entry name" value="Unchr_phage_tail-like"/>
</dbReference>
<gene>
    <name evidence="1" type="ORF">KME28_22805</name>
</gene>
<accession>A0A9E3HCY2</accession>
<name>A0A9E3HCY2_9NOST</name>
<dbReference type="AlphaFoldDB" id="A0A9E3HCY2"/>
<organism evidence="1 2">
    <name type="scientific">Pelatocladus maniniholoensis HA4357-MV3</name>
    <dbReference type="NCBI Taxonomy" id="1117104"/>
    <lineage>
        <taxon>Bacteria</taxon>
        <taxon>Bacillati</taxon>
        <taxon>Cyanobacteriota</taxon>
        <taxon>Cyanophyceae</taxon>
        <taxon>Nostocales</taxon>
        <taxon>Nostocaceae</taxon>
        <taxon>Pelatocladus</taxon>
    </lineage>
</organism>
<sequence>MTNNIPPTQVSNYLQYLPAIFQEDVDQYGVNFIGRFLLAFEKIITGLGDVDEPGIEEILDGITDSTTQELYLAGIYRYFEPGADLPAHKRSPPEFIEWLASWVALNLREDWEEEDKRRFISHAVTLYRKRGTKAGIKEMLKIYISPVAEIYEFHEPLQVDRISTVGIDTILGDGLPHYFLVKIFLANFGEETFNTCKRQQKLARAILDQEKPAHTYYDFDIEVPLMQIGVRSTVGIDTILASPASEVPAIQIGMYSTVGVDTLLGTLILGKFNS</sequence>
<evidence type="ECO:0008006" key="3">
    <source>
        <dbReference type="Google" id="ProtNLM"/>
    </source>
</evidence>
<protein>
    <recommendedName>
        <fullName evidence="3">Phage tail protein</fullName>
    </recommendedName>
</protein>
<dbReference type="InterPro" id="IPR006521">
    <property type="entry name" value="Tail_protein_I"/>
</dbReference>
<dbReference type="Proteomes" id="UP000813215">
    <property type="component" value="Unassembled WGS sequence"/>
</dbReference>
<dbReference type="NCBIfam" id="TIGR02242">
    <property type="entry name" value="tail_TIGR02242"/>
    <property type="match status" value="1"/>
</dbReference>
<comment type="caution">
    <text evidence="1">The sequence shown here is derived from an EMBL/GenBank/DDBJ whole genome shotgun (WGS) entry which is preliminary data.</text>
</comment>
<evidence type="ECO:0000313" key="2">
    <source>
        <dbReference type="Proteomes" id="UP000813215"/>
    </source>
</evidence>